<evidence type="ECO:0000259" key="2">
    <source>
        <dbReference type="PROSITE" id="PS50157"/>
    </source>
</evidence>
<organism evidence="3 4">
    <name type="scientific">Zingiber officinale</name>
    <name type="common">Ginger</name>
    <name type="synonym">Amomum zingiber</name>
    <dbReference type="NCBI Taxonomy" id="94328"/>
    <lineage>
        <taxon>Eukaryota</taxon>
        <taxon>Viridiplantae</taxon>
        <taxon>Streptophyta</taxon>
        <taxon>Embryophyta</taxon>
        <taxon>Tracheophyta</taxon>
        <taxon>Spermatophyta</taxon>
        <taxon>Magnoliopsida</taxon>
        <taxon>Liliopsida</taxon>
        <taxon>Zingiberales</taxon>
        <taxon>Zingiberaceae</taxon>
        <taxon>Zingiber</taxon>
    </lineage>
</organism>
<gene>
    <name evidence="3" type="ORF">ZIOFF_058138</name>
</gene>
<proteinExistence type="predicted"/>
<name>A0A8J5KHI1_ZINOF</name>
<protein>
    <recommendedName>
        <fullName evidence="2">C2H2-type domain-containing protein</fullName>
    </recommendedName>
</protein>
<evidence type="ECO:0000313" key="4">
    <source>
        <dbReference type="Proteomes" id="UP000734854"/>
    </source>
</evidence>
<sequence>MARAFKCKTCNRQFPLFQSLGGHRARHKKLAAPGGRRRWQRRILPSGRRSLQAEGVRVRGLRPRVRHRAGLVVRSHEAARGGGRRLRRRNQTWWNCMVAEKKASRKRKMTLDLEMAVGRALEKGIIWWQRVKCCASSIHGDVDLLSFITLPLLAPLLPFFPSSPQFLQPRSVKKTTLASCDF</sequence>
<dbReference type="PROSITE" id="PS50157">
    <property type="entry name" value="ZINC_FINGER_C2H2_2"/>
    <property type="match status" value="1"/>
</dbReference>
<dbReference type="InterPro" id="IPR013087">
    <property type="entry name" value="Znf_C2H2_type"/>
</dbReference>
<feature type="domain" description="C2H2-type" evidence="2">
    <location>
        <begin position="5"/>
        <end position="27"/>
    </location>
</feature>
<accession>A0A8J5KHI1</accession>
<keyword evidence="1" id="KW-0863">Zinc-finger</keyword>
<comment type="caution">
    <text evidence="3">The sequence shown here is derived from an EMBL/GenBank/DDBJ whole genome shotgun (WGS) entry which is preliminary data.</text>
</comment>
<dbReference type="GO" id="GO:0008270">
    <property type="term" value="F:zinc ion binding"/>
    <property type="evidence" value="ECO:0007669"/>
    <property type="project" value="UniProtKB-KW"/>
</dbReference>
<keyword evidence="1" id="KW-0862">Zinc</keyword>
<evidence type="ECO:0000256" key="1">
    <source>
        <dbReference type="PROSITE-ProRule" id="PRU00042"/>
    </source>
</evidence>
<evidence type="ECO:0000313" key="3">
    <source>
        <dbReference type="EMBL" id="KAG6481534.1"/>
    </source>
</evidence>
<dbReference type="Pfam" id="PF13912">
    <property type="entry name" value="zf-C2H2_6"/>
    <property type="match status" value="1"/>
</dbReference>
<dbReference type="Proteomes" id="UP000734854">
    <property type="component" value="Unassembled WGS sequence"/>
</dbReference>
<keyword evidence="1" id="KW-0479">Metal-binding</keyword>
<reference evidence="3 4" key="1">
    <citation type="submission" date="2020-08" db="EMBL/GenBank/DDBJ databases">
        <title>Plant Genome Project.</title>
        <authorList>
            <person name="Zhang R.-G."/>
        </authorList>
    </citation>
    <scope>NUCLEOTIDE SEQUENCE [LARGE SCALE GENOMIC DNA]</scope>
    <source>
        <tissue evidence="3">Rhizome</tissue>
    </source>
</reference>
<keyword evidence="4" id="KW-1185">Reference proteome</keyword>
<dbReference type="AlphaFoldDB" id="A0A8J5KHI1"/>
<dbReference type="EMBL" id="JACMSC010000016">
    <property type="protein sequence ID" value="KAG6481534.1"/>
    <property type="molecule type" value="Genomic_DNA"/>
</dbReference>
<dbReference type="PROSITE" id="PS00028">
    <property type="entry name" value="ZINC_FINGER_C2H2_1"/>
    <property type="match status" value="1"/>
</dbReference>